<protein>
    <submittedName>
        <fullName evidence="1">Uncharacterized protein</fullName>
    </submittedName>
</protein>
<organism evidence="1 2">
    <name type="scientific">Nephila pilipes</name>
    <name type="common">Giant wood spider</name>
    <name type="synonym">Nephila maculata</name>
    <dbReference type="NCBI Taxonomy" id="299642"/>
    <lineage>
        <taxon>Eukaryota</taxon>
        <taxon>Metazoa</taxon>
        <taxon>Ecdysozoa</taxon>
        <taxon>Arthropoda</taxon>
        <taxon>Chelicerata</taxon>
        <taxon>Arachnida</taxon>
        <taxon>Araneae</taxon>
        <taxon>Araneomorphae</taxon>
        <taxon>Entelegynae</taxon>
        <taxon>Araneoidea</taxon>
        <taxon>Nephilidae</taxon>
        <taxon>Nephila</taxon>
    </lineage>
</organism>
<name>A0A8X6NM01_NEPPI</name>
<dbReference type="EMBL" id="BMAW01105893">
    <property type="protein sequence ID" value="GFT21577.1"/>
    <property type="molecule type" value="Genomic_DNA"/>
</dbReference>
<dbReference type="Proteomes" id="UP000887013">
    <property type="component" value="Unassembled WGS sequence"/>
</dbReference>
<evidence type="ECO:0000313" key="2">
    <source>
        <dbReference type="Proteomes" id="UP000887013"/>
    </source>
</evidence>
<keyword evidence="2" id="KW-1185">Reference proteome</keyword>
<proteinExistence type="predicted"/>
<comment type="caution">
    <text evidence="1">The sequence shown here is derived from an EMBL/GenBank/DDBJ whole genome shotgun (WGS) entry which is preliminary data.</text>
</comment>
<sequence length="74" mass="8324">MKTNSLVSGLLDFIGPPLRCYRSNSRLEKVPVSVETPRMDVDVYEKEPVAISSALLVIPQQRVIYSQYVTSPKL</sequence>
<accession>A0A8X6NM01</accession>
<gene>
    <name evidence="1" type="ORF">NPIL_653021</name>
</gene>
<reference evidence="1" key="1">
    <citation type="submission" date="2020-08" db="EMBL/GenBank/DDBJ databases">
        <title>Multicomponent nature underlies the extraordinary mechanical properties of spider dragline silk.</title>
        <authorList>
            <person name="Kono N."/>
            <person name="Nakamura H."/>
            <person name="Mori M."/>
            <person name="Yoshida Y."/>
            <person name="Ohtoshi R."/>
            <person name="Malay A.D."/>
            <person name="Moran D.A.P."/>
            <person name="Tomita M."/>
            <person name="Numata K."/>
            <person name="Arakawa K."/>
        </authorList>
    </citation>
    <scope>NUCLEOTIDE SEQUENCE</scope>
</reference>
<dbReference type="AlphaFoldDB" id="A0A8X6NM01"/>
<evidence type="ECO:0000313" key="1">
    <source>
        <dbReference type="EMBL" id="GFT21577.1"/>
    </source>
</evidence>